<sequence>MQSNQQSLLFDIDPSELESVQLMLGGTEKEMLAAYNRSIARTSVTMKSRGSKLMRDGMDAKGLKEVRKRMQAHKYSFRLGKTDSAKLDELKLWFGLNDMSIGRLKGRLSRLGSKRSPAGAAFTSKKLGKTEYQDGFVGRVRGKRSIFARKGAARFPIREKKVAVSDPLHARLEDDIFSELPEVFMQHFTTDMKGRVAGRSSIASRQQKWNKYA</sequence>
<comment type="caution">
    <text evidence="1">The sequence shown here is derived from an EMBL/GenBank/DDBJ whole genome shotgun (WGS) entry which is preliminary data.</text>
</comment>
<name>A0ABV4VH24_9GAMM</name>
<dbReference type="Proteomes" id="UP001576708">
    <property type="component" value="Unassembled WGS sequence"/>
</dbReference>
<proteinExistence type="predicted"/>
<dbReference type="Pfam" id="PF06763">
    <property type="entry name" value="Minor_tail_Z"/>
    <property type="match status" value="1"/>
</dbReference>
<dbReference type="RefSeq" id="WP_342201198.1">
    <property type="nucleotide sequence ID" value="NZ_JBCATE010000002.1"/>
</dbReference>
<organism evidence="1 2">
    <name type="scientific">Shewanella mangrovisoli</name>
    <dbReference type="NCBI Taxonomy" id="2864211"/>
    <lineage>
        <taxon>Bacteria</taxon>
        <taxon>Pseudomonadati</taxon>
        <taxon>Pseudomonadota</taxon>
        <taxon>Gammaproteobacteria</taxon>
        <taxon>Alteromonadales</taxon>
        <taxon>Shewanellaceae</taxon>
        <taxon>Shewanella</taxon>
    </lineage>
</organism>
<dbReference type="EMBL" id="JBHFGU010000002">
    <property type="protein sequence ID" value="MFB2619586.1"/>
    <property type="molecule type" value="Genomic_DNA"/>
</dbReference>
<accession>A0ABV4VH24</accession>
<keyword evidence="2" id="KW-1185">Reference proteome</keyword>
<evidence type="ECO:0000313" key="1">
    <source>
        <dbReference type="EMBL" id="MFB2619586.1"/>
    </source>
</evidence>
<evidence type="ECO:0000313" key="2">
    <source>
        <dbReference type="Proteomes" id="UP001576708"/>
    </source>
</evidence>
<gene>
    <name evidence="1" type="ORF">ACE02W_07225</name>
</gene>
<dbReference type="InterPro" id="IPR010633">
    <property type="entry name" value="Phage_lambda_GpZ"/>
</dbReference>
<reference evidence="1 2" key="1">
    <citation type="submission" date="2024-09" db="EMBL/GenBank/DDBJ databases">
        <authorList>
            <person name="Zhang Y."/>
        </authorList>
    </citation>
    <scope>NUCLEOTIDE SEQUENCE [LARGE SCALE GENOMIC DNA]</scope>
    <source>
        <strain evidence="1 2">ZJ318</strain>
    </source>
</reference>
<protein>
    <submittedName>
        <fullName evidence="1">Phage tail protein</fullName>
    </submittedName>
</protein>